<dbReference type="EMBL" id="BDSP01000132">
    <property type="protein sequence ID" value="GAX18849.1"/>
    <property type="molecule type" value="Genomic_DNA"/>
</dbReference>
<evidence type="ECO:0000313" key="1">
    <source>
        <dbReference type="EMBL" id="GAX18849.1"/>
    </source>
</evidence>
<gene>
    <name evidence="1" type="ORF">FisN_26Hu151</name>
</gene>
<proteinExistence type="predicted"/>
<protein>
    <submittedName>
        <fullName evidence="1">Uncharacterized protein</fullName>
    </submittedName>
</protein>
<dbReference type="InParanoid" id="A0A1Z5JY63"/>
<name>A0A1Z5JY63_FISSO</name>
<dbReference type="AlphaFoldDB" id="A0A1Z5JY63"/>
<comment type="caution">
    <text evidence="1">The sequence shown here is derived from an EMBL/GenBank/DDBJ whole genome shotgun (WGS) entry which is preliminary data.</text>
</comment>
<dbReference type="Proteomes" id="UP000198406">
    <property type="component" value="Unassembled WGS sequence"/>
</dbReference>
<reference evidence="1 2" key="1">
    <citation type="journal article" date="2015" name="Plant Cell">
        <title>Oil accumulation by the oleaginous diatom Fistulifera solaris as revealed by the genome and transcriptome.</title>
        <authorList>
            <person name="Tanaka T."/>
            <person name="Maeda Y."/>
            <person name="Veluchamy A."/>
            <person name="Tanaka M."/>
            <person name="Abida H."/>
            <person name="Marechal E."/>
            <person name="Bowler C."/>
            <person name="Muto M."/>
            <person name="Sunaga Y."/>
            <person name="Tanaka M."/>
            <person name="Yoshino T."/>
            <person name="Taniguchi T."/>
            <person name="Fukuda Y."/>
            <person name="Nemoto M."/>
            <person name="Matsumoto M."/>
            <person name="Wong P.S."/>
            <person name="Aburatani S."/>
            <person name="Fujibuchi W."/>
        </authorList>
    </citation>
    <scope>NUCLEOTIDE SEQUENCE [LARGE SCALE GENOMIC DNA]</scope>
    <source>
        <strain evidence="1 2">JPCC DA0580</strain>
    </source>
</reference>
<keyword evidence="2" id="KW-1185">Reference proteome</keyword>
<accession>A0A1Z5JY63</accession>
<evidence type="ECO:0000313" key="2">
    <source>
        <dbReference type="Proteomes" id="UP000198406"/>
    </source>
</evidence>
<organism evidence="1 2">
    <name type="scientific">Fistulifera solaris</name>
    <name type="common">Oleaginous diatom</name>
    <dbReference type="NCBI Taxonomy" id="1519565"/>
    <lineage>
        <taxon>Eukaryota</taxon>
        <taxon>Sar</taxon>
        <taxon>Stramenopiles</taxon>
        <taxon>Ochrophyta</taxon>
        <taxon>Bacillariophyta</taxon>
        <taxon>Bacillariophyceae</taxon>
        <taxon>Bacillariophycidae</taxon>
        <taxon>Naviculales</taxon>
        <taxon>Naviculaceae</taxon>
        <taxon>Fistulifera</taxon>
    </lineage>
</organism>
<sequence>MQNEDSFLELIPYSSRTPEQLACWDTGVSPTYKLLRDPRDLQEFAHYGRVFAIWRDNGTLTYISTCRNHDMPHCFPKYLCLTFHDDDPTFYIVGKSDDAVAETAALFVDLKDARYHDNDFICIDNIGVGQLDFCAAGPQCLSRLFAISPPRVVILVGLTLSAEQSAVLATQSYPLKLTFKDCGFEDQGTAFVDALSTRRSMFGSLKFRDNFYMDISDDNLKRLFQVDVIHHLDLPLLSDEVTRLSFSAKVKSLDCCLSISSMDSDFESLNIVTSKNCISRSPATWTHFQRKPHCPCFNVWQNWAIWWN</sequence>